<accession>A0ABN3AU82</accession>
<dbReference type="Pfam" id="PF12900">
    <property type="entry name" value="Pyridox_ox_2"/>
    <property type="match status" value="1"/>
</dbReference>
<evidence type="ECO:0000313" key="1">
    <source>
        <dbReference type="EMBL" id="GAA2174432.1"/>
    </source>
</evidence>
<dbReference type="Proteomes" id="UP001500974">
    <property type="component" value="Unassembled WGS sequence"/>
</dbReference>
<gene>
    <name evidence="1" type="ORF">GCM10009784_12720</name>
</gene>
<dbReference type="EMBL" id="BAAAON010000001">
    <property type="protein sequence ID" value="GAA2174432.1"/>
    <property type="molecule type" value="Genomic_DNA"/>
</dbReference>
<keyword evidence="2" id="KW-1185">Reference proteome</keyword>
<organism evidence="1 2">
    <name type="scientific">Arthrobacter parietis</name>
    <dbReference type="NCBI Taxonomy" id="271434"/>
    <lineage>
        <taxon>Bacteria</taxon>
        <taxon>Bacillati</taxon>
        <taxon>Actinomycetota</taxon>
        <taxon>Actinomycetes</taxon>
        <taxon>Micrococcales</taxon>
        <taxon>Micrococcaceae</taxon>
        <taxon>Arthrobacter</taxon>
    </lineage>
</organism>
<dbReference type="InterPro" id="IPR012349">
    <property type="entry name" value="Split_barrel_FMN-bd"/>
</dbReference>
<evidence type="ECO:0000313" key="2">
    <source>
        <dbReference type="Proteomes" id="UP001500974"/>
    </source>
</evidence>
<dbReference type="SUPFAM" id="SSF50475">
    <property type="entry name" value="FMN-binding split barrel"/>
    <property type="match status" value="1"/>
</dbReference>
<dbReference type="RefSeq" id="WP_277358791.1">
    <property type="nucleotide sequence ID" value="NZ_BAAAON010000001.1"/>
</dbReference>
<comment type="caution">
    <text evidence="1">The sequence shown here is derived from an EMBL/GenBank/DDBJ whole genome shotgun (WGS) entry which is preliminary data.</text>
</comment>
<dbReference type="Gene3D" id="2.30.110.10">
    <property type="entry name" value="Electron Transport, Fmn-binding Protein, Chain A"/>
    <property type="match status" value="1"/>
</dbReference>
<reference evidence="1 2" key="1">
    <citation type="journal article" date="2019" name="Int. J. Syst. Evol. Microbiol.">
        <title>The Global Catalogue of Microorganisms (GCM) 10K type strain sequencing project: providing services to taxonomists for standard genome sequencing and annotation.</title>
        <authorList>
            <consortium name="The Broad Institute Genomics Platform"/>
            <consortium name="The Broad Institute Genome Sequencing Center for Infectious Disease"/>
            <person name="Wu L."/>
            <person name="Ma J."/>
        </authorList>
    </citation>
    <scope>NUCLEOTIDE SEQUENCE [LARGE SCALE GENOMIC DNA]</scope>
    <source>
        <strain evidence="1 2">JCM 14917</strain>
    </source>
</reference>
<name>A0ABN3AU82_9MICC</name>
<protein>
    <submittedName>
        <fullName evidence="1">Pyridoxamine 5'-phosphate oxidase family protein</fullName>
    </submittedName>
</protein>
<proteinExistence type="predicted"/>
<dbReference type="InterPro" id="IPR024747">
    <property type="entry name" value="Pyridox_Oxase-rel"/>
</dbReference>
<sequence length="154" mass="16565">MEANAAGVEVLTDSECWNCLRAVSVGRLAVALEDGPDIFPVNYTTDHGTLVFRTGTGTKLAAVQADARVALEADGVDSEAGVAWSVVIRGGAELVKLPDDVLETFSLPLFPWQGGRKDQFVRIIPETVSGRRFPVVEPKTWWTPESSATHSAPE</sequence>